<comment type="caution">
    <text evidence="1">The sequence shown here is derived from an EMBL/GenBank/DDBJ whole genome shotgun (WGS) entry which is preliminary data.</text>
</comment>
<dbReference type="AlphaFoldDB" id="A0A6G1E9B1"/>
<accession>A0A6G1E9B1</accession>
<evidence type="ECO:0000313" key="1">
    <source>
        <dbReference type="EMBL" id="KAF0920533.1"/>
    </source>
</evidence>
<evidence type="ECO:0000313" key="2">
    <source>
        <dbReference type="Proteomes" id="UP000479710"/>
    </source>
</evidence>
<organism evidence="1 2">
    <name type="scientific">Oryza meyeriana var. granulata</name>
    <dbReference type="NCBI Taxonomy" id="110450"/>
    <lineage>
        <taxon>Eukaryota</taxon>
        <taxon>Viridiplantae</taxon>
        <taxon>Streptophyta</taxon>
        <taxon>Embryophyta</taxon>
        <taxon>Tracheophyta</taxon>
        <taxon>Spermatophyta</taxon>
        <taxon>Magnoliopsida</taxon>
        <taxon>Liliopsida</taxon>
        <taxon>Poales</taxon>
        <taxon>Poaceae</taxon>
        <taxon>BOP clade</taxon>
        <taxon>Oryzoideae</taxon>
        <taxon>Oryzeae</taxon>
        <taxon>Oryzinae</taxon>
        <taxon>Oryza</taxon>
        <taxon>Oryza meyeriana</taxon>
    </lineage>
</organism>
<dbReference type="EMBL" id="SPHZ02000005">
    <property type="protein sequence ID" value="KAF0920533.1"/>
    <property type="molecule type" value="Genomic_DNA"/>
</dbReference>
<reference evidence="1 2" key="1">
    <citation type="submission" date="2019-11" db="EMBL/GenBank/DDBJ databases">
        <title>Whole genome sequence of Oryza granulata.</title>
        <authorList>
            <person name="Li W."/>
        </authorList>
    </citation>
    <scope>NUCLEOTIDE SEQUENCE [LARGE SCALE GENOMIC DNA]</scope>
    <source>
        <strain evidence="2">cv. Menghai</strain>
        <tissue evidence="1">Leaf</tissue>
    </source>
</reference>
<dbReference type="Proteomes" id="UP000479710">
    <property type="component" value="Unassembled WGS sequence"/>
</dbReference>
<gene>
    <name evidence="1" type="ORF">E2562_035642</name>
</gene>
<proteinExistence type="predicted"/>
<sequence length="84" mass="8650">MAPQQFGTSVVPIAMGILPSRPIAASAAPVAVPDSGAVDSPSPSTCCLISICTSLLTRHLRVLACFPVAVDDLLQPRNKSHGKV</sequence>
<keyword evidence="2" id="KW-1185">Reference proteome</keyword>
<protein>
    <submittedName>
        <fullName evidence="1">Uncharacterized protein</fullName>
    </submittedName>
</protein>
<name>A0A6G1E9B1_9ORYZ</name>